<comment type="caution">
    <text evidence="1">The sequence shown here is derived from an EMBL/GenBank/DDBJ whole genome shotgun (WGS) entry which is preliminary data.</text>
</comment>
<dbReference type="AlphaFoldDB" id="A0AA39XTC8"/>
<dbReference type="Proteomes" id="UP001174936">
    <property type="component" value="Unassembled WGS sequence"/>
</dbReference>
<keyword evidence="2" id="KW-1185">Reference proteome</keyword>
<proteinExistence type="predicted"/>
<gene>
    <name evidence="1" type="ORF">B0T16DRAFT_249063</name>
</gene>
<organism evidence="1 2">
    <name type="scientific">Cercophora newfieldiana</name>
    <dbReference type="NCBI Taxonomy" id="92897"/>
    <lineage>
        <taxon>Eukaryota</taxon>
        <taxon>Fungi</taxon>
        <taxon>Dikarya</taxon>
        <taxon>Ascomycota</taxon>
        <taxon>Pezizomycotina</taxon>
        <taxon>Sordariomycetes</taxon>
        <taxon>Sordariomycetidae</taxon>
        <taxon>Sordariales</taxon>
        <taxon>Lasiosphaeriaceae</taxon>
        <taxon>Cercophora</taxon>
    </lineage>
</organism>
<evidence type="ECO:0000313" key="1">
    <source>
        <dbReference type="EMBL" id="KAK0639873.1"/>
    </source>
</evidence>
<reference evidence="1" key="1">
    <citation type="submission" date="2023-06" db="EMBL/GenBank/DDBJ databases">
        <title>Genome-scale phylogeny and comparative genomics of the fungal order Sordariales.</title>
        <authorList>
            <consortium name="Lawrence Berkeley National Laboratory"/>
            <person name="Hensen N."/>
            <person name="Bonometti L."/>
            <person name="Westerberg I."/>
            <person name="Brannstrom I.O."/>
            <person name="Guillou S."/>
            <person name="Cros-Aarteil S."/>
            <person name="Calhoun S."/>
            <person name="Haridas S."/>
            <person name="Kuo A."/>
            <person name="Mondo S."/>
            <person name="Pangilinan J."/>
            <person name="Riley R."/>
            <person name="Labutti K."/>
            <person name="Andreopoulos B."/>
            <person name="Lipzen A."/>
            <person name="Chen C."/>
            <person name="Yanf M."/>
            <person name="Daum C."/>
            <person name="Ng V."/>
            <person name="Clum A."/>
            <person name="Steindorff A."/>
            <person name="Ohm R."/>
            <person name="Martin F."/>
            <person name="Silar P."/>
            <person name="Natvig D."/>
            <person name="Lalanne C."/>
            <person name="Gautier V."/>
            <person name="Ament-Velasquez S.L."/>
            <person name="Kruys A."/>
            <person name="Hutchinson M.I."/>
            <person name="Powell A.J."/>
            <person name="Barry K."/>
            <person name="Miller A.N."/>
            <person name="Grigoriev I.V."/>
            <person name="Debuchy R."/>
            <person name="Gladieux P."/>
            <person name="Thoren M.H."/>
            <person name="Johannesson H."/>
        </authorList>
    </citation>
    <scope>NUCLEOTIDE SEQUENCE</scope>
    <source>
        <strain evidence="1">SMH2532-1</strain>
    </source>
</reference>
<name>A0AA39XTC8_9PEZI</name>
<evidence type="ECO:0000313" key="2">
    <source>
        <dbReference type="Proteomes" id="UP001174936"/>
    </source>
</evidence>
<protein>
    <submittedName>
        <fullName evidence="1">Uncharacterized protein</fullName>
    </submittedName>
</protein>
<sequence length="249" mass="27183">MVLDGARRHVAAFRSGGRTEATVRTLLARPARRDCGRCSILLPCLNLRFASSVVPGRLNASTDRGASFLDRTRRFDRLLSLGAVKAYRAASRLDASAVGCDRRRYPGGDWTWSILGASGAWASAVHEENVPVLPLPNFPQKRNETLTPACLVQNSALLSSRFDDDPEVCAATEPDPCQRDAQVGSTGALCHNVTTHKFCLRPSTPSSPPFFERIPCQGHRAYRANNHIQPFSETSAIGLVTTNQPSQRL</sequence>
<dbReference type="EMBL" id="JAULSV010000007">
    <property type="protein sequence ID" value="KAK0639873.1"/>
    <property type="molecule type" value="Genomic_DNA"/>
</dbReference>
<accession>A0AA39XTC8</accession>